<reference evidence="1" key="1">
    <citation type="submission" date="2021-05" db="EMBL/GenBank/DDBJ databases">
        <authorList>
            <person name="Alioto T."/>
            <person name="Alioto T."/>
            <person name="Gomez Garrido J."/>
        </authorList>
    </citation>
    <scope>NUCLEOTIDE SEQUENCE</scope>
</reference>
<evidence type="ECO:0000313" key="1">
    <source>
        <dbReference type="EMBL" id="CAG6633402.1"/>
    </source>
</evidence>
<proteinExistence type="predicted"/>
<name>A0A8D8QLK2_9HEMI</name>
<dbReference type="AlphaFoldDB" id="A0A8D8QLK2"/>
<accession>A0A8D8QLK2</accession>
<dbReference type="EMBL" id="HBUF01256734">
    <property type="protein sequence ID" value="CAG6681748.1"/>
    <property type="molecule type" value="Transcribed_RNA"/>
</dbReference>
<protein>
    <submittedName>
        <fullName evidence="1">Uncharacterized protein</fullName>
    </submittedName>
</protein>
<dbReference type="EMBL" id="HBUF01082607">
    <property type="protein sequence ID" value="CAG6633402.1"/>
    <property type="molecule type" value="Transcribed_RNA"/>
</dbReference>
<dbReference type="EMBL" id="HBUF01256735">
    <property type="protein sequence ID" value="CAG6681750.1"/>
    <property type="molecule type" value="Transcribed_RNA"/>
</dbReference>
<organism evidence="1">
    <name type="scientific">Cacopsylla melanoneura</name>
    <dbReference type="NCBI Taxonomy" id="428564"/>
    <lineage>
        <taxon>Eukaryota</taxon>
        <taxon>Metazoa</taxon>
        <taxon>Ecdysozoa</taxon>
        <taxon>Arthropoda</taxon>
        <taxon>Hexapoda</taxon>
        <taxon>Insecta</taxon>
        <taxon>Pterygota</taxon>
        <taxon>Neoptera</taxon>
        <taxon>Paraneoptera</taxon>
        <taxon>Hemiptera</taxon>
        <taxon>Sternorrhyncha</taxon>
        <taxon>Psylloidea</taxon>
        <taxon>Psyllidae</taxon>
        <taxon>Psyllinae</taxon>
        <taxon>Cacopsylla</taxon>
    </lineage>
</organism>
<dbReference type="EMBL" id="HBUF01256731">
    <property type="protein sequence ID" value="CAG6681742.1"/>
    <property type="molecule type" value="Transcribed_RNA"/>
</dbReference>
<dbReference type="EMBL" id="HBUF01256732">
    <property type="protein sequence ID" value="CAG6681744.1"/>
    <property type="molecule type" value="Transcribed_RNA"/>
</dbReference>
<dbReference type="EMBL" id="HBUF01381121">
    <property type="protein sequence ID" value="CAG6730296.1"/>
    <property type="molecule type" value="Transcribed_RNA"/>
</dbReference>
<sequence length="171" mass="18419">MPFSVLINRGPAKSTPVTSNMFASLTRSTGKGVGVTSNLFTLYLLQVKQVFKTVLTVRLPPRIQYLRLSNANSVWIPTCELRLCSSRMSLCTTGCSALGSTMGRQKFSSSSLFEILVSNLINPFSSINGHSELRRGSVTPVNTSLCTNNIVFPSALENSLAVKSEGGGKQP</sequence>